<name>A0A6T6BGC1_9RHOD</name>
<reference evidence="2" key="1">
    <citation type="submission" date="2021-01" db="EMBL/GenBank/DDBJ databases">
        <authorList>
            <person name="Corre E."/>
            <person name="Pelletier E."/>
            <person name="Niang G."/>
            <person name="Scheremetjew M."/>
            <person name="Finn R."/>
            <person name="Kale V."/>
            <person name="Holt S."/>
            <person name="Cochrane G."/>
            <person name="Meng A."/>
            <person name="Brown T."/>
            <person name="Cohen L."/>
        </authorList>
    </citation>
    <scope>NUCLEOTIDE SEQUENCE</scope>
    <source>
        <strain evidence="2">SAG 36.94</strain>
    </source>
</reference>
<dbReference type="EMBL" id="HBGH01004129">
    <property type="protein sequence ID" value="CAD9229953.1"/>
    <property type="molecule type" value="Transcribed_RNA"/>
</dbReference>
<dbReference type="AlphaFoldDB" id="A0A6T6BGC1"/>
<accession>A0A6T6BGC1</accession>
<proteinExistence type="predicted"/>
<gene>
    <name evidence="1" type="ORF">CCAE0312_LOCUS2287</name>
    <name evidence="2" type="ORF">CCAE0312_LOCUS2288</name>
</gene>
<protein>
    <submittedName>
        <fullName evidence="2">Uncharacterized protein</fullName>
    </submittedName>
</protein>
<dbReference type="EMBL" id="HBGH01004130">
    <property type="protein sequence ID" value="CAD9229955.1"/>
    <property type="molecule type" value="Transcribed_RNA"/>
</dbReference>
<evidence type="ECO:0000313" key="1">
    <source>
        <dbReference type="EMBL" id="CAD9229953.1"/>
    </source>
</evidence>
<sequence>MNSISTTICWKLSETEMVPLVIPPSDFEKQEKACPGLRYSAHVACASSILGLVVTLKSNQGILKILIMLKNASDDRPLLLAGLLTRNMNVSALCPNAILGSACENLPGANKFIKDLQINSLVFSHPKRTLKHSLRWRLMI</sequence>
<organism evidence="2">
    <name type="scientific">Compsopogon caeruleus</name>
    <dbReference type="NCBI Taxonomy" id="31354"/>
    <lineage>
        <taxon>Eukaryota</taxon>
        <taxon>Rhodophyta</taxon>
        <taxon>Compsopogonophyceae</taxon>
        <taxon>Compsopogonales</taxon>
        <taxon>Compsopogonaceae</taxon>
        <taxon>Compsopogon</taxon>
    </lineage>
</organism>
<evidence type="ECO:0000313" key="2">
    <source>
        <dbReference type="EMBL" id="CAD9229955.1"/>
    </source>
</evidence>